<evidence type="ECO:0000313" key="1">
    <source>
        <dbReference type="EMBL" id="KKN43104.1"/>
    </source>
</evidence>
<comment type="caution">
    <text evidence="1">The sequence shown here is derived from an EMBL/GenBank/DDBJ whole genome shotgun (WGS) entry which is preliminary data.</text>
</comment>
<proteinExistence type="predicted"/>
<dbReference type="EMBL" id="LAZR01001535">
    <property type="protein sequence ID" value="KKN43104.1"/>
    <property type="molecule type" value="Genomic_DNA"/>
</dbReference>
<sequence>MKVELSDLYKITKQDLKYVLQLIERAFINWSLAVAIEPRIIGEGKNS</sequence>
<gene>
    <name evidence="1" type="ORF">LCGC14_0706590</name>
</gene>
<name>A0A0F9QKV9_9ZZZZ</name>
<protein>
    <submittedName>
        <fullName evidence="1">Uncharacterized protein</fullName>
    </submittedName>
</protein>
<dbReference type="AlphaFoldDB" id="A0A0F9QKV9"/>
<organism evidence="1">
    <name type="scientific">marine sediment metagenome</name>
    <dbReference type="NCBI Taxonomy" id="412755"/>
    <lineage>
        <taxon>unclassified sequences</taxon>
        <taxon>metagenomes</taxon>
        <taxon>ecological metagenomes</taxon>
    </lineage>
</organism>
<accession>A0A0F9QKV9</accession>
<reference evidence="1" key="1">
    <citation type="journal article" date="2015" name="Nature">
        <title>Complex archaea that bridge the gap between prokaryotes and eukaryotes.</title>
        <authorList>
            <person name="Spang A."/>
            <person name="Saw J.H."/>
            <person name="Jorgensen S.L."/>
            <person name="Zaremba-Niedzwiedzka K."/>
            <person name="Martijn J."/>
            <person name="Lind A.E."/>
            <person name="van Eijk R."/>
            <person name="Schleper C."/>
            <person name="Guy L."/>
            <person name="Ettema T.J."/>
        </authorList>
    </citation>
    <scope>NUCLEOTIDE SEQUENCE</scope>
</reference>